<dbReference type="OrthoDB" id="340634at2"/>
<comment type="caution">
    <text evidence="1">The sequence shown here is derived from an EMBL/GenBank/DDBJ whole genome shotgun (WGS) entry which is preliminary data.</text>
</comment>
<gene>
    <name evidence="1" type="ORF">EHQ76_07375</name>
</gene>
<sequence>MSSYESLYEKGKFPRTKQLLNRIAVAAKNSWSHNVLSAKPAWWGRMAMSNRAGGGGGILLKKIPGGYQVFHPNKGKYNYMKVIENGRGRYDMRPTLLGGSRARMGPHGPYVVVPITKNENGTPVSPSHNEINSVLIKTGTYKEPNAHGQVVTRNRYKYRQDPGMTGNGNVFAREQVYKNGTVQRSFVKFVVVNQFSKDFFQPAIPAQKVFSGVKEDVKRALKSKQLKRAVAEDTKDLIRELLRYKKYSNSE</sequence>
<proteinExistence type="predicted"/>
<evidence type="ECO:0000313" key="1">
    <source>
        <dbReference type="EMBL" id="TGM04855.1"/>
    </source>
</evidence>
<protein>
    <submittedName>
        <fullName evidence="1">Uncharacterized protein</fullName>
    </submittedName>
</protein>
<name>A0A5F2BGZ9_9LEPT</name>
<dbReference type="Proteomes" id="UP000298429">
    <property type="component" value="Unassembled WGS sequence"/>
</dbReference>
<dbReference type="AlphaFoldDB" id="A0A5F2BGZ9"/>
<organism evidence="1 2">
    <name type="scientific">Leptospira barantonii</name>
    <dbReference type="NCBI Taxonomy" id="2023184"/>
    <lineage>
        <taxon>Bacteria</taxon>
        <taxon>Pseudomonadati</taxon>
        <taxon>Spirochaetota</taxon>
        <taxon>Spirochaetia</taxon>
        <taxon>Leptospirales</taxon>
        <taxon>Leptospiraceae</taxon>
        <taxon>Leptospira</taxon>
    </lineage>
</organism>
<reference evidence="1 2" key="1">
    <citation type="journal article" date="2019" name="PLoS Negl. Trop. Dis.">
        <title>Revisiting the worldwide diversity of Leptospira species in the environment.</title>
        <authorList>
            <person name="Vincent A.T."/>
            <person name="Schiettekatte O."/>
            <person name="Bourhy P."/>
            <person name="Veyrier F.J."/>
            <person name="Picardeau M."/>
        </authorList>
    </citation>
    <scope>NUCLEOTIDE SEQUENCE [LARGE SCALE GENOMIC DNA]</scope>
    <source>
        <strain evidence="1 2">201702444</strain>
    </source>
</reference>
<evidence type="ECO:0000313" key="2">
    <source>
        <dbReference type="Proteomes" id="UP000298429"/>
    </source>
</evidence>
<dbReference type="EMBL" id="RQGN01000038">
    <property type="protein sequence ID" value="TGM04855.1"/>
    <property type="molecule type" value="Genomic_DNA"/>
</dbReference>
<dbReference type="RefSeq" id="WP_135670415.1">
    <property type="nucleotide sequence ID" value="NZ_RQGN01000038.1"/>
</dbReference>
<accession>A0A5F2BGZ9</accession>